<accession>A0ABR7SS59</accession>
<proteinExistence type="inferred from homology"/>
<dbReference type="Gene3D" id="2.130.10.130">
    <property type="entry name" value="Integrin alpha, N-terminal"/>
    <property type="match status" value="4"/>
</dbReference>
<evidence type="ECO:0000259" key="7">
    <source>
        <dbReference type="SMART" id="SM00701"/>
    </source>
</evidence>
<dbReference type="PANTHER" id="PTHR11022:SF41">
    <property type="entry name" value="PEPTIDOGLYCAN-RECOGNITION PROTEIN LC-RELATED"/>
    <property type="match status" value="1"/>
</dbReference>
<feature type="domain" description="Peptidoglycan recognition protein family" evidence="7">
    <location>
        <begin position="190"/>
        <end position="338"/>
    </location>
</feature>
<dbReference type="PROSITE" id="PS51470">
    <property type="entry name" value="FG_GAP"/>
    <property type="match status" value="2"/>
</dbReference>
<feature type="region of interest" description="Disordered" evidence="5">
    <location>
        <begin position="39"/>
        <end position="71"/>
    </location>
</feature>
<feature type="compositionally biased region" description="Low complexity" evidence="5">
    <location>
        <begin position="170"/>
        <end position="188"/>
    </location>
</feature>
<evidence type="ECO:0000256" key="4">
    <source>
        <dbReference type="ARBA" id="ARBA00023180"/>
    </source>
</evidence>
<organism evidence="8 9">
    <name type="scientific">Streptomyces polyasparticus</name>
    <dbReference type="NCBI Taxonomy" id="2767826"/>
    <lineage>
        <taxon>Bacteria</taxon>
        <taxon>Bacillati</taxon>
        <taxon>Actinomycetota</taxon>
        <taxon>Actinomycetes</taxon>
        <taxon>Kitasatosporales</taxon>
        <taxon>Streptomycetaceae</taxon>
        <taxon>Streptomyces</taxon>
    </lineage>
</organism>
<dbReference type="CDD" id="cd06583">
    <property type="entry name" value="PGRP"/>
    <property type="match status" value="1"/>
</dbReference>
<dbReference type="PROSITE" id="PS51318">
    <property type="entry name" value="TAT"/>
    <property type="match status" value="1"/>
</dbReference>
<dbReference type="InterPro" id="IPR006311">
    <property type="entry name" value="TAT_signal"/>
</dbReference>
<evidence type="ECO:0000313" key="9">
    <source>
        <dbReference type="Proteomes" id="UP000642284"/>
    </source>
</evidence>
<evidence type="ECO:0000256" key="5">
    <source>
        <dbReference type="SAM" id="MobiDB-lite"/>
    </source>
</evidence>
<feature type="region of interest" description="Disordered" evidence="5">
    <location>
        <begin position="168"/>
        <end position="201"/>
    </location>
</feature>
<feature type="region of interest" description="Disordered" evidence="5">
    <location>
        <begin position="96"/>
        <end position="141"/>
    </location>
</feature>
<dbReference type="Pfam" id="PF01839">
    <property type="entry name" value="FG-GAP"/>
    <property type="match status" value="2"/>
</dbReference>
<comment type="similarity">
    <text evidence="1">Belongs to the N-acetylmuramoyl-L-alanine amidase 2 family.</text>
</comment>
<dbReference type="InterPro" id="IPR028994">
    <property type="entry name" value="Integrin_alpha_N"/>
</dbReference>
<evidence type="ECO:0000256" key="3">
    <source>
        <dbReference type="ARBA" id="ARBA00022737"/>
    </source>
</evidence>
<dbReference type="SMART" id="SM00191">
    <property type="entry name" value="Int_alpha"/>
    <property type="match status" value="6"/>
</dbReference>
<dbReference type="SMART" id="SM00701">
    <property type="entry name" value="PGRP"/>
    <property type="match status" value="1"/>
</dbReference>
<dbReference type="SUPFAM" id="SSF55846">
    <property type="entry name" value="N-acetylmuramoyl-L-alanine amidase-like"/>
    <property type="match status" value="1"/>
</dbReference>
<keyword evidence="9" id="KW-1185">Reference proteome</keyword>
<comment type="caution">
    <text evidence="8">The sequence shown here is derived from an EMBL/GenBank/DDBJ whole genome shotgun (WGS) entry which is preliminary data.</text>
</comment>
<feature type="compositionally biased region" description="Basic and acidic residues" evidence="5">
    <location>
        <begin position="110"/>
        <end position="128"/>
    </location>
</feature>
<dbReference type="Pfam" id="PF13517">
    <property type="entry name" value="FG-GAP_3"/>
    <property type="match status" value="2"/>
</dbReference>
<dbReference type="PANTHER" id="PTHR11022">
    <property type="entry name" value="PEPTIDOGLYCAN RECOGNITION PROTEIN"/>
    <property type="match status" value="1"/>
</dbReference>
<evidence type="ECO:0000256" key="2">
    <source>
        <dbReference type="ARBA" id="ARBA00022729"/>
    </source>
</evidence>
<dbReference type="Proteomes" id="UP000642284">
    <property type="component" value="Unassembled WGS sequence"/>
</dbReference>
<dbReference type="Pfam" id="PF01510">
    <property type="entry name" value="Amidase_2"/>
    <property type="match status" value="1"/>
</dbReference>
<dbReference type="InterPro" id="IPR002502">
    <property type="entry name" value="Amidase_domain"/>
</dbReference>
<evidence type="ECO:0000313" key="8">
    <source>
        <dbReference type="EMBL" id="MBC9717163.1"/>
    </source>
</evidence>
<keyword evidence="4" id="KW-0325">Glycoprotein</keyword>
<feature type="compositionally biased region" description="Low complexity" evidence="5">
    <location>
        <begin position="381"/>
        <end position="390"/>
    </location>
</feature>
<protein>
    <submittedName>
        <fullName evidence="8">FG-GAP repeat protein</fullName>
    </submittedName>
</protein>
<feature type="region of interest" description="Disordered" evidence="5">
    <location>
        <begin position="435"/>
        <end position="454"/>
    </location>
</feature>
<keyword evidence="3" id="KW-0677">Repeat</keyword>
<feature type="signal peptide" evidence="6">
    <location>
        <begin position="1"/>
        <end position="25"/>
    </location>
</feature>
<sequence>MAGTRKSMIAPALVCGLALGASALAAPAAAAPGQADAHRRAAAADAHSGEVHTLDIPGGDPQKRALSARSTRPFSMLGLTWDDPDARLTGTAEVRTRSARNGSWSGWRALDTDVRTPESGPEHSDSRVRGGTQPLWTGDSDGVQVRTAGSRLPDGLRVELVDPDGGAEVTAAPRTAAPDTAAPRTAAPLPEVTPRSGWGADESLVADPPTYMTDTKAMFVHHTAGTNSYTCAESAEIVRGIFLYHVKSNGWNDIGYHFLVDKCGTVFEGRAGGIDKPVQGAHTYGFNTDTSSISVLGDYNTATTNTAVRDAIAKVAAWKLGLYGINPSGTVVLTAAAANGKFTAGQKVTMGRISGHRDGYPTECPGQNLYDDLPALRTAAAAANSPAGHGDANGDGHADLAAGVPKATSGAGQVTLVPGGRSGPYAPNRSVITQESEGVPGESEAGDGFGAAAAYGDLDQDGYEDLVVGSPGEEVTAGASDEGGVSVLRGGPNGLTGQAGMLNEPAAQRTSAAGFGSALATGDFDGDGGDDILALAPGAGRAWAVDGADRAFSAPAPLGSGGPVTEPAVAAGDFDHDGYEDAALSFRTEGGERPLTLLRGSATGLRTDEPVTLSGAGGRALAAGDLNGDGYDDLAVGRPDAGEIATFHGSAGGLTTTGAPVVAEPLAGASLAVGDSDGDGYADVLAGAPAADDAAGRAVLLHGSADGIGSPAAYAQGAGGLPGSAEAGDRFGSAVALADFTGDGIAEPAFGAGGEDSGDGAVLTAGGVLAPAALGASAASGVGEVFGH</sequence>
<dbReference type="InterPro" id="IPR013517">
    <property type="entry name" value="FG-GAP"/>
</dbReference>
<evidence type="ECO:0000256" key="1">
    <source>
        <dbReference type="ARBA" id="ARBA00007553"/>
    </source>
</evidence>
<dbReference type="Gene3D" id="3.40.80.10">
    <property type="entry name" value="Peptidoglycan recognition protein-like"/>
    <property type="match status" value="1"/>
</dbReference>
<dbReference type="EMBL" id="JACTVJ010000018">
    <property type="protein sequence ID" value="MBC9717163.1"/>
    <property type="molecule type" value="Genomic_DNA"/>
</dbReference>
<keyword evidence="2 6" id="KW-0732">Signal</keyword>
<dbReference type="InterPro" id="IPR036505">
    <property type="entry name" value="Amidase/PGRP_sf"/>
</dbReference>
<dbReference type="SUPFAM" id="SSF69318">
    <property type="entry name" value="Integrin alpha N-terminal domain"/>
    <property type="match status" value="1"/>
</dbReference>
<reference evidence="8 9" key="1">
    <citation type="submission" date="2020-08" db="EMBL/GenBank/DDBJ databases">
        <title>Genemic of Streptomyces polyaspartic.</title>
        <authorList>
            <person name="Liu W."/>
        </authorList>
    </citation>
    <scope>NUCLEOTIDE SEQUENCE [LARGE SCALE GENOMIC DNA]</scope>
    <source>
        <strain evidence="8 9">TRM66268-LWL</strain>
    </source>
</reference>
<name>A0ABR7SS59_9ACTN</name>
<feature type="region of interest" description="Disordered" evidence="5">
    <location>
        <begin position="381"/>
        <end position="404"/>
    </location>
</feature>
<dbReference type="InterPro" id="IPR015510">
    <property type="entry name" value="PGRP"/>
</dbReference>
<dbReference type="InterPro" id="IPR006619">
    <property type="entry name" value="PGRP_domain_met/bac"/>
</dbReference>
<feature type="region of interest" description="Disordered" evidence="5">
    <location>
        <begin position="473"/>
        <end position="500"/>
    </location>
</feature>
<evidence type="ECO:0000256" key="6">
    <source>
        <dbReference type="SAM" id="SignalP"/>
    </source>
</evidence>
<gene>
    <name evidence="8" type="ORF">H9Y04_32005</name>
</gene>
<dbReference type="InterPro" id="IPR013519">
    <property type="entry name" value="Int_alpha_beta-p"/>
</dbReference>
<feature type="chain" id="PRO_5046973810" evidence="6">
    <location>
        <begin position="26"/>
        <end position="788"/>
    </location>
</feature>